<proteinExistence type="predicted"/>
<protein>
    <submittedName>
        <fullName evidence="1">Uncharacterized protein</fullName>
    </submittedName>
</protein>
<reference evidence="1 2" key="1">
    <citation type="submission" date="2017-08" db="EMBL/GenBank/DDBJ databases">
        <title>Infants hospitalized years apart are colonized by the same room-sourced microbial strains.</title>
        <authorList>
            <person name="Brooks B."/>
            <person name="Olm M.R."/>
            <person name="Firek B.A."/>
            <person name="Baker R."/>
            <person name="Thomas B.C."/>
            <person name="Morowitz M.J."/>
            <person name="Banfield J.F."/>
        </authorList>
    </citation>
    <scope>NUCLEOTIDE SEQUENCE [LARGE SCALE GENOMIC DNA]</scope>
    <source>
        <strain evidence="1">S2_003_000_R2_14</strain>
    </source>
</reference>
<evidence type="ECO:0000313" key="2">
    <source>
        <dbReference type="Proteomes" id="UP000249061"/>
    </source>
</evidence>
<accession>A0A2W5US23</accession>
<dbReference type="EMBL" id="QFQP01000013">
    <property type="protein sequence ID" value="PZR11938.1"/>
    <property type="molecule type" value="Genomic_DNA"/>
</dbReference>
<name>A0A2W5US23_9BACT</name>
<evidence type="ECO:0000313" key="1">
    <source>
        <dbReference type="EMBL" id="PZR11938.1"/>
    </source>
</evidence>
<dbReference type="AlphaFoldDB" id="A0A2W5US23"/>
<comment type="caution">
    <text evidence="1">The sequence shown here is derived from an EMBL/GenBank/DDBJ whole genome shotgun (WGS) entry which is preliminary data.</text>
</comment>
<dbReference type="Proteomes" id="UP000249061">
    <property type="component" value="Unassembled WGS sequence"/>
</dbReference>
<gene>
    <name evidence="1" type="ORF">DI536_16545</name>
</gene>
<organism evidence="1 2">
    <name type="scientific">Archangium gephyra</name>
    <dbReference type="NCBI Taxonomy" id="48"/>
    <lineage>
        <taxon>Bacteria</taxon>
        <taxon>Pseudomonadati</taxon>
        <taxon>Myxococcota</taxon>
        <taxon>Myxococcia</taxon>
        <taxon>Myxococcales</taxon>
        <taxon>Cystobacterineae</taxon>
        <taxon>Archangiaceae</taxon>
        <taxon>Archangium</taxon>
    </lineage>
</organism>
<sequence length="70" mass="8313">MPLRLFKGESSSVAQRERREQLEKALADGFRTLSQIFQKTAEIIEQQRLQRSGYEKQEKFLERTKPKDTK</sequence>